<accession>A0AA37WKV7</accession>
<evidence type="ECO:0000313" key="2">
    <source>
        <dbReference type="Proteomes" id="UP001156870"/>
    </source>
</evidence>
<proteinExistence type="predicted"/>
<keyword evidence="2" id="KW-1185">Reference proteome</keyword>
<dbReference type="EMBL" id="BSPD01000021">
    <property type="protein sequence ID" value="GLS25054.1"/>
    <property type="molecule type" value="Genomic_DNA"/>
</dbReference>
<reference evidence="1 2" key="1">
    <citation type="journal article" date="2014" name="Int. J. Syst. Evol. Microbiol.">
        <title>Complete genome sequence of Corynebacterium casei LMG S-19264T (=DSM 44701T), isolated from a smear-ripened cheese.</title>
        <authorList>
            <consortium name="US DOE Joint Genome Institute (JGI-PGF)"/>
            <person name="Walter F."/>
            <person name="Albersmeier A."/>
            <person name="Kalinowski J."/>
            <person name="Ruckert C."/>
        </authorList>
    </citation>
    <scope>NUCLEOTIDE SEQUENCE [LARGE SCALE GENOMIC DNA]</scope>
    <source>
        <strain evidence="1 2">NBRC 110095</strain>
    </source>
</reference>
<name>A0AA37WKV7_9GAMM</name>
<sequence length="412" mass="46631">MEKLQRKELEQIIGIYSPWTINDIQLDEEKERVNIAISQATEKPLLSFITKSSLQENQNVKRCEWQHIRFGRYTIFINTPMPDDASVLESASAPSFLGRVNKTYTHQLESLVAMAQAKSLDADATARLCQINVETVSKILEDLSASGEVARVALPSESDPIWRRIVLDQVHVKTKSLPLKLLLSKLKLRAMSGTDAQDVQQAVLELRSFFVQNAQRLKQECALLTGAQKAASSTKATAAPSRKLVLPGTQNKIWQHIIAGRLVVPSDNLPLRLMLSKLRPRFEVGSTEIRQSVVSEIRQFFYKNARSLKRELIFINQVLSRETISAISPGGELSLPDADHGIWSRILREEGFLPGNQMAYKLLLSQLRTRVFSSNDLNTERSAAQKLRSFFLQNQRLMHDELRFVLERASNQ</sequence>
<dbReference type="Proteomes" id="UP001156870">
    <property type="component" value="Unassembled WGS sequence"/>
</dbReference>
<organism evidence="1 2">
    <name type="scientific">Marinibactrum halimedae</name>
    <dbReference type="NCBI Taxonomy" id="1444977"/>
    <lineage>
        <taxon>Bacteria</taxon>
        <taxon>Pseudomonadati</taxon>
        <taxon>Pseudomonadota</taxon>
        <taxon>Gammaproteobacteria</taxon>
        <taxon>Cellvibrionales</taxon>
        <taxon>Cellvibrionaceae</taxon>
        <taxon>Marinibactrum</taxon>
    </lineage>
</organism>
<gene>
    <name evidence="1" type="ORF">GCM10007877_07680</name>
</gene>
<dbReference type="AlphaFoldDB" id="A0AA37WKV7"/>
<dbReference type="RefSeq" id="WP_232592703.1">
    <property type="nucleotide sequence ID" value="NZ_BSPD01000021.1"/>
</dbReference>
<evidence type="ECO:0000313" key="1">
    <source>
        <dbReference type="EMBL" id="GLS25054.1"/>
    </source>
</evidence>
<comment type="caution">
    <text evidence="1">The sequence shown here is derived from an EMBL/GenBank/DDBJ whole genome shotgun (WGS) entry which is preliminary data.</text>
</comment>
<protein>
    <submittedName>
        <fullName evidence="1">Uncharacterized protein</fullName>
    </submittedName>
</protein>